<keyword evidence="14" id="KW-0472">Membrane</keyword>
<keyword evidence="10" id="KW-0547">Nucleotide-binding</keyword>
<feature type="domain" description="AMP-dependent synthetase/ligase" evidence="20">
    <location>
        <begin position="63"/>
        <end position="405"/>
    </location>
</feature>
<dbReference type="Pfam" id="PF00501">
    <property type="entry name" value="AMP-binding"/>
    <property type="match status" value="1"/>
</dbReference>
<evidence type="ECO:0000256" key="11">
    <source>
        <dbReference type="ARBA" id="ARBA00022840"/>
    </source>
</evidence>
<dbReference type="Gene3D" id="3.40.50.12780">
    <property type="entry name" value="N-terminal domain of ligase-like"/>
    <property type="match status" value="1"/>
</dbReference>
<evidence type="ECO:0000256" key="16">
    <source>
        <dbReference type="ARBA" id="ARBA00051585"/>
    </source>
</evidence>
<evidence type="ECO:0000256" key="9">
    <source>
        <dbReference type="ARBA" id="ARBA00022692"/>
    </source>
</evidence>
<comment type="similarity">
    <text evidence="4">Belongs to the ATP-dependent AMP-binding enzyme family.</text>
</comment>
<evidence type="ECO:0000256" key="1">
    <source>
        <dbReference type="ARBA" id="ARBA00004502"/>
    </source>
</evidence>
<evidence type="ECO:0000256" key="14">
    <source>
        <dbReference type="ARBA" id="ARBA00023136"/>
    </source>
</evidence>
<dbReference type="InterPro" id="IPR042099">
    <property type="entry name" value="ANL_N_sf"/>
</dbReference>
<keyword evidence="5" id="KW-0813">Transport</keyword>
<gene>
    <name evidence="21 23" type="ORF">P152DRAFT_509405</name>
</gene>
<keyword evidence="7" id="KW-0436">Ligase</keyword>
<keyword evidence="12" id="KW-1133">Transmembrane helix</keyword>
<protein>
    <recommendedName>
        <fullName evidence="18">Very long-chain fatty acid transport protein</fullName>
    </recommendedName>
    <alternativeName>
        <fullName evidence="19">Very-long-chain acyl-CoA synthetase</fullName>
    </alternativeName>
</protein>
<dbReference type="OrthoDB" id="196650at2759"/>
<dbReference type="Gene3D" id="3.30.300.30">
    <property type="match status" value="1"/>
</dbReference>
<keyword evidence="9" id="KW-0812">Transmembrane</keyword>
<evidence type="ECO:0000256" key="7">
    <source>
        <dbReference type="ARBA" id="ARBA00022598"/>
    </source>
</evidence>
<reference evidence="21 23" key="1">
    <citation type="submission" date="2020-01" db="EMBL/GenBank/DDBJ databases">
        <authorList>
            <consortium name="DOE Joint Genome Institute"/>
            <person name="Haridas S."/>
            <person name="Albert R."/>
            <person name="Binder M."/>
            <person name="Bloem J."/>
            <person name="Labutti K."/>
            <person name="Salamov A."/>
            <person name="Andreopoulos B."/>
            <person name="Baker S.E."/>
            <person name="Barry K."/>
            <person name="Bills G."/>
            <person name="Bluhm B.H."/>
            <person name="Cannon C."/>
            <person name="Castanera R."/>
            <person name="Culley D.E."/>
            <person name="Daum C."/>
            <person name="Ezra D."/>
            <person name="Gonzalez J.B."/>
            <person name="Henrissat B."/>
            <person name="Kuo A."/>
            <person name="Liang C."/>
            <person name="Lipzen A."/>
            <person name="Lutzoni F."/>
            <person name="Magnuson J."/>
            <person name="Mondo S."/>
            <person name="Nolan M."/>
            <person name="Ohm R."/>
            <person name="Pangilinan J."/>
            <person name="Park H.-J."/>
            <person name="Ramirez L."/>
            <person name="Alfaro M."/>
            <person name="Sun H."/>
            <person name="Tritt A."/>
            <person name="Yoshinaga Y."/>
            <person name="Zwiers L.-H."/>
            <person name="Turgeon B.G."/>
            <person name="Goodwin S.B."/>
            <person name="Spatafora J.W."/>
            <person name="Crous P.W."/>
            <person name="Grigoriev I.V."/>
        </authorList>
    </citation>
    <scope>NUCLEOTIDE SEQUENCE</scope>
    <source>
        <strain evidence="21 23">CBS 781.70</strain>
    </source>
</reference>
<keyword evidence="15" id="KW-0576">Peroxisome</keyword>
<evidence type="ECO:0000256" key="10">
    <source>
        <dbReference type="ARBA" id="ARBA00022741"/>
    </source>
</evidence>
<dbReference type="GO" id="GO:0009898">
    <property type="term" value="C:cytoplasmic side of plasma membrane"/>
    <property type="evidence" value="ECO:0007669"/>
    <property type="project" value="TreeGrafter"/>
</dbReference>
<dbReference type="GO" id="GO:0005811">
    <property type="term" value="C:lipid droplet"/>
    <property type="evidence" value="ECO:0007669"/>
    <property type="project" value="UniProtKB-SubCell"/>
</dbReference>
<dbReference type="PANTHER" id="PTHR43107">
    <property type="entry name" value="LONG-CHAIN FATTY ACID TRANSPORT PROTEIN"/>
    <property type="match status" value="1"/>
</dbReference>
<evidence type="ECO:0000256" key="8">
    <source>
        <dbReference type="ARBA" id="ARBA00022677"/>
    </source>
</evidence>
<reference evidence="23" key="3">
    <citation type="submission" date="2025-04" db="UniProtKB">
        <authorList>
            <consortium name="RefSeq"/>
        </authorList>
    </citation>
    <scope>IDENTIFICATION</scope>
    <source>
        <strain evidence="23">CBS 781.70</strain>
    </source>
</reference>
<evidence type="ECO:0000313" key="21">
    <source>
        <dbReference type="EMBL" id="KAF1809093.1"/>
    </source>
</evidence>
<dbReference type="PANTHER" id="PTHR43107:SF6">
    <property type="entry name" value="ACYL-COA SYNTHETASE FAMILY PROTEIN (CEFD1), PUTATIVE (AFU_ORTHOLOGUE AFUA_6G03630)-RELATED"/>
    <property type="match status" value="1"/>
</dbReference>
<comment type="catalytic activity">
    <reaction evidence="16">
        <text>a very long-chain fatty acid + ATP + CoA = a very long-chain fatty acyl-CoA + AMP + diphosphate</text>
        <dbReference type="Rhea" id="RHEA:54536"/>
        <dbReference type="ChEBI" id="CHEBI:30616"/>
        <dbReference type="ChEBI" id="CHEBI:33019"/>
        <dbReference type="ChEBI" id="CHEBI:57287"/>
        <dbReference type="ChEBI" id="CHEBI:58950"/>
        <dbReference type="ChEBI" id="CHEBI:138261"/>
        <dbReference type="ChEBI" id="CHEBI:456215"/>
    </reaction>
</comment>
<name>A0A6G1FTL2_9PEZI</name>
<dbReference type="SUPFAM" id="SSF56801">
    <property type="entry name" value="Acetyl-CoA synthetase-like"/>
    <property type="match status" value="1"/>
</dbReference>
<comment type="subcellular location">
    <subcellularLocation>
        <location evidence="3">Cell membrane</location>
        <topology evidence="3">Multi-pass membrane protein</topology>
    </subcellularLocation>
    <subcellularLocation>
        <location evidence="1">Lipid droplet</location>
    </subcellularLocation>
    <subcellularLocation>
        <location evidence="2">Peroxisome membrane</location>
        <topology evidence="2">Multi-pass membrane protein</topology>
    </subcellularLocation>
</comment>
<dbReference type="InterPro" id="IPR000873">
    <property type="entry name" value="AMP-dep_synth/lig_dom"/>
</dbReference>
<dbReference type="GO" id="GO:0004467">
    <property type="term" value="F:long-chain fatty acid-CoA ligase activity"/>
    <property type="evidence" value="ECO:0007669"/>
    <property type="project" value="TreeGrafter"/>
</dbReference>
<evidence type="ECO:0000256" key="13">
    <source>
        <dbReference type="ARBA" id="ARBA00023055"/>
    </source>
</evidence>
<keyword evidence="13" id="KW-0445">Lipid transport</keyword>
<dbReference type="GO" id="GO:0005324">
    <property type="term" value="F:long-chain fatty acid transmembrane transporter activity"/>
    <property type="evidence" value="ECO:0007669"/>
    <property type="project" value="TreeGrafter"/>
</dbReference>
<dbReference type="GO" id="GO:0044539">
    <property type="term" value="P:long-chain fatty acid import into cell"/>
    <property type="evidence" value="ECO:0007669"/>
    <property type="project" value="TreeGrafter"/>
</dbReference>
<proteinExistence type="inferred from homology"/>
<evidence type="ECO:0000256" key="18">
    <source>
        <dbReference type="ARBA" id="ARBA00068795"/>
    </source>
</evidence>
<dbReference type="EMBL" id="ML975175">
    <property type="protein sequence ID" value="KAF1809093.1"/>
    <property type="molecule type" value="Genomic_DNA"/>
</dbReference>
<keyword evidence="22" id="KW-1185">Reference proteome</keyword>
<keyword evidence="6" id="KW-1003">Cell membrane</keyword>
<evidence type="ECO:0000256" key="3">
    <source>
        <dbReference type="ARBA" id="ARBA00004651"/>
    </source>
</evidence>
<evidence type="ECO:0000256" key="19">
    <source>
        <dbReference type="ARBA" id="ARBA00078285"/>
    </source>
</evidence>
<evidence type="ECO:0000259" key="20">
    <source>
        <dbReference type="Pfam" id="PF00501"/>
    </source>
</evidence>
<evidence type="ECO:0000256" key="6">
    <source>
        <dbReference type="ARBA" id="ARBA00022475"/>
    </source>
</evidence>
<keyword evidence="8" id="KW-0551">Lipid droplet</keyword>
<dbReference type="GeneID" id="54423190"/>
<dbReference type="Proteomes" id="UP000504638">
    <property type="component" value="Unplaced"/>
</dbReference>
<dbReference type="FunFam" id="3.40.50.12780:FF:000019">
    <property type="entry name" value="Long-chain fatty acid transporter"/>
    <property type="match status" value="1"/>
</dbReference>
<accession>A0A6G1FTL2</accession>
<organism evidence="21">
    <name type="scientific">Eremomyces bilateralis CBS 781.70</name>
    <dbReference type="NCBI Taxonomy" id="1392243"/>
    <lineage>
        <taxon>Eukaryota</taxon>
        <taxon>Fungi</taxon>
        <taxon>Dikarya</taxon>
        <taxon>Ascomycota</taxon>
        <taxon>Pezizomycotina</taxon>
        <taxon>Dothideomycetes</taxon>
        <taxon>Dothideomycetes incertae sedis</taxon>
        <taxon>Eremomycetales</taxon>
        <taxon>Eremomycetaceae</taxon>
        <taxon>Eremomyces</taxon>
    </lineage>
</organism>
<dbReference type="AlphaFoldDB" id="A0A6G1FTL2"/>
<evidence type="ECO:0000313" key="23">
    <source>
        <dbReference type="RefSeq" id="XP_033530724.1"/>
    </source>
</evidence>
<evidence type="ECO:0000256" key="17">
    <source>
        <dbReference type="ARBA" id="ARBA00060276"/>
    </source>
</evidence>
<dbReference type="InterPro" id="IPR020845">
    <property type="entry name" value="AMP-binding_CS"/>
</dbReference>
<evidence type="ECO:0000313" key="22">
    <source>
        <dbReference type="Proteomes" id="UP000504638"/>
    </source>
</evidence>
<dbReference type="GO" id="GO:0005524">
    <property type="term" value="F:ATP binding"/>
    <property type="evidence" value="ECO:0007669"/>
    <property type="project" value="UniProtKB-KW"/>
</dbReference>
<dbReference type="PROSITE" id="PS00455">
    <property type="entry name" value="AMP_BINDING"/>
    <property type="match status" value="1"/>
</dbReference>
<dbReference type="RefSeq" id="XP_033530724.1">
    <property type="nucleotide sequence ID" value="XM_033682620.1"/>
</dbReference>
<evidence type="ECO:0000256" key="2">
    <source>
        <dbReference type="ARBA" id="ARBA00004585"/>
    </source>
</evidence>
<comment type="function">
    <text evidence="17">Acyl-CoA synthetase required for both the import of long chain fatty acids (LCFAs) (C14-C18) and the activation very long chain fatty acids (VLCFAs) (C20-C26) by esterification of the fatty acids into metabolically active CoA-thioesters for subsequent degradation or incorporation into phospholipids. The transport and fatty acyl-CoA synthetase activities are genetically separable and are thus independent activities. Esterifies VLCFAs in the peroxisome matrix. The VLCFAs are actively transported into peroxisomes by a PXA1-PXA2 heterodimeric transporter in the peroxisomal membrane.</text>
</comment>
<sequence>MAARTALMTTTALQGVGVAAAAAYLDAKFHFKKDITSLYRLKKTEKDVIKTVASGRVSLWYRFEDEARRLKDAPDLCLWSREGCYTWNETYQNSCRYAQFFISLGIKPTQLVAFYLTNSPEFMFATMGSWAVGSAPAYINYNLAGEALLHCLRVSKTKVLLVDWDDECRSRIEGTRSEIEAEGIKIYILDEPLKHQIDALSPIRPADELRDVLPPTFPMCLLYTSGSTGLPKAAAFSLARGLGLGGPRARNQGLTPAPNGDSWYNCMPMYHGTGNAIAVMSMTSGLGLAIGKRFSSRGFWNDVRDSGATAFVYVGETARYLLAQEESPLDKEHKIRLMFGNGLRPDVWVRFQERFGIPQVTEFFNSTEGVFGLINVCQGPYLATAVGHHGLILRALMHRTYVPVKADHETGDIERNPKTGFATRMPYDQGGEMLVKIPNEETFIGYWGNSKATQKKFERDLFVKGDLYYRTGDALRRTTDGRWFFMDRLGDTFRWKSENVSTAEVAEVIGKFPGIVEANVYGVLVSGHDGRAGCATVYIPSIAPPTTYSIQTNKFPFAKFLAHLQASLPKYAVPVFLRLLPAATPMHNNKLNKVPYRTEGIDLASIYGAKADGTPEHTEGRDLMMWWPGSLGMPVEKGMDGEQYIEFKLEDLNAIEAKAKKPSKL</sequence>
<dbReference type="GO" id="GO:0005778">
    <property type="term" value="C:peroxisomal membrane"/>
    <property type="evidence" value="ECO:0007669"/>
    <property type="project" value="UniProtKB-SubCell"/>
</dbReference>
<evidence type="ECO:0000256" key="15">
    <source>
        <dbReference type="ARBA" id="ARBA00023140"/>
    </source>
</evidence>
<evidence type="ECO:0000256" key="5">
    <source>
        <dbReference type="ARBA" id="ARBA00022448"/>
    </source>
</evidence>
<evidence type="ECO:0000256" key="12">
    <source>
        <dbReference type="ARBA" id="ARBA00022989"/>
    </source>
</evidence>
<dbReference type="InterPro" id="IPR045851">
    <property type="entry name" value="AMP-bd_C_sf"/>
</dbReference>
<reference evidence="23" key="2">
    <citation type="submission" date="2020-04" db="EMBL/GenBank/DDBJ databases">
        <authorList>
            <consortium name="NCBI Genome Project"/>
        </authorList>
    </citation>
    <scope>NUCLEOTIDE SEQUENCE</scope>
    <source>
        <strain evidence="23">CBS 781.70</strain>
    </source>
</reference>
<keyword evidence="11" id="KW-0067">ATP-binding</keyword>
<evidence type="ECO:0000256" key="4">
    <source>
        <dbReference type="ARBA" id="ARBA00006432"/>
    </source>
</evidence>